<feature type="domain" description="Phorbol-ester/DAG-type" evidence="4">
    <location>
        <begin position="9"/>
        <end position="60"/>
    </location>
</feature>
<name>A0A2P5FQJ2_TREOI</name>
<dbReference type="PANTHER" id="PTHR46288:SF27">
    <property type="entry name" value="CYSTEINE_HISTIDINE-RICH C1 DOMAIN FAMILY PROTEIN"/>
    <property type="match status" value="1"/>
</dbReference>
<dbReference type="PROSITE" id="PS50081">
    <property type="entry name" value="ZF_DAG_PE_2"/>
    <property type="match status" value="1"/>
</dbReference>
<keyword evidence="1" id="KW-0479">Metal-binding</keyword>
<dbReference type="Proteomes" id="UP000237000">
    <property type="component" value="Unassembled WGS sequence"/>
</dbReference>
<evidence type="ECO:0000256" key="2">
    <source>
        <dbReference type="ARBA" id="ARBA00022737"/>
    </source>
</evidence>
<dbReference type="PANTHER" id="PTHR46288">
    <property type="entry name" value="PHORBOL-ESTER/DAG-TYPE DOMAIN-CONTAINING PROTEIN"/>
    <property type="match status" value="1"/>
</dbReference>
<dbReference type="OrthoDB" id="1877533at2759"/>
<reference evidence="6" key="1">
    <citation type="submission" date="2016-06" db="EMBL/GenBank/DDBJ databases">
        <title>Parallel loss of symbiosis genes in relatives of nitrogen-fixing non-legume Parasponia.</title>
        <authorList>
            <person name="Van Velzen R."/>
            <person name="Holmer R."/>
            <person name="Bu F."/>
            <person name="Rutten L."/>
            <person name="Van Zeijl A."/>
            <person name="Liu W."/>
            <person name="Santuari L."/>
            <person name="Cao Q."/>
            <person name="Sharma T."/>
            <person name="Shen D."/>
            <person name="Roswanjaya Y."/>
            <person name="Wardhani T."/>
            <person name="Kalhor M.S."/>
            <person name="Jansen J."/>
            <person name="Van den Hoogen J."/>
            <person name="Gungor B."/>
            <person name="Hartog M."/>
            <person name="Hontelez J."/>
            <person name="Verver J."/>
            <person name="Yang W.-C."/>
            <person name="Schijlen E."/>
            <person name="Repin R."/>
            <person name="Schilthuizen M."/>
            <person name="Schranz E."/>
            <person name="Heidstra R."/>
            <person name="Miyata K."/>
            <person name="Fedorova E."/>
            <person name="Kohlen W."/>
            <person name="Bisseling T."/>
            <person name="Smit S."/>
            <person name="Geurts R."/>
        </authorList>
    </citation>
    <scope>NUCLEOTIDE SEQUENCE [LARGE SCALE GENOMIC DNA]</scope>
    <source>
        <strain evidence="6">cv. RG33-2</strain>
    </source>
</reference>
<dbReference type="InParanoid" id="A0A2P5FQJ2"/>
<gene>
    <name evidence="5" type="ORF">TorRG33x02_042050</name>
</gene>
<keyword evidence="3" id="KW-0862">Zinc</keyword>
<evidence type="ECO:0000259" key="4">
    <source>
        <dbReference type="PROSITE" id="PS50081"/>
    </source>
</evidence>
<evidence type="ECO:0000313" key="6">
    <source>
        <dbReference type="Proteomes" id="UP000237000"/>
    </source>
</evidence>
<keyword evidence="5" id="KW-0808">Transferase</keyword>
<dbReference type="GO" id="GO:0046872">
    <property type="term" value="F:metal ion binding"/>
    <property type="evidence" value="ECO:0007669"/>
    <property type="project" value="UniProtKB-KW"/>
</dbReference>
<protein>
    <submittedName>
        <fullName evidence="5">Protein kinase C-like phorbol ester/diacylglycerol-binding domain containing protein</fullName>
    </submittedName>
</protein>
<keyword evidence="5" id="KW-0418">Kinase</keyword>
<dbReference type="EMBL" id="JXTC01000015">
    <property type="protein sequence ID" value="POO00078.1"/>
    <property type="molecule type" value="Genomic_DNA"/>
</dbReference>
<dbReference type="GO" id="GO:0016301">
    <property type="term" value="F:kinase activity"/>
    <property type="evidence" value="ECO:0007669"/>
    <property type="project" value="UniProtKB-KW"/>
</dbReference>
<dbReference type="InterPro" id="IPR046349">
    <property type="entry name" value="C1-like_sf"/>
</dbReference>
<evidence type="ECO:0000256" key="1">
    <source>
        <dbReference type="ARBA" id="ARBA00022723"/>
    </source>
</evidence>
<keyword evidence="2" id="KW-0677">Repeat</keyword>
<dbReference type="AlphaFoldDB" id="A0A2P5FQJ2"/>
<dbReference type="Pfam" id="PF03107">
    <property type="entry name" value="C1_2"/>
    <property type="match status" value="1"/>
</dbReference>
<dbReference type="SUPFAM" id="SSF57889">
    <property type="entry name" value="Cysteine-rich domain"/>
    <property type="match status" value="1"/>
</dbReference>
<accession>A0A2P5FQJ2</accession>
<dbReference type="InterPro" id="IPR004146">
    <property type="entry name" value="DC1"/>
</dbReference>
<evidence type="ECO:0000256" key="3">
    <source>
        <dbReference type="ARBA" id="ARBA00022833"/>
    </source>
</evidence>
<sequence length="171" mass="19683">MERDGYHFSHNLKNHRFCRKDISDQTCSMCGLSIHGIGYRCLHCYIYMHKSCGELPQHIDHSLHPLHQPLSLLKIRSPNVTTTTTTCYFCDEAFGNDETLAYACNQCSLYMHTTCALIPLPTIKFEGDQENDVAQYVCHQHCYTLAYCAARVYQTRYRAKERGAPFKYGPS</sequence>
<comment type="caution">
    <text evidence="5">The sequence shown here is derived from an EMBL/GenBank/DDBJ whole genome shotgun (WGS) entry which is preliminary data.</text>
</comment>
<keyword evidence="6" id="KW-1185">Reference proteome</keyword>
<organism evidence="5 6">
    <name type="scientific">Trema orientale</name>
    <name type="common">Charcoal tree</name>
    <name type="synonym">Celtis orientalis</name>
    <dbReference type="NCBI Taxonomy" id="63057"/>
    <lineage>
        <taxon>Eukaryota</taxon>
        <taxon>Viridiplantae</taxon>
        <taxon>Streptophyta</taxon>
        <taxon>Embryophyta</taxon>
        <taxon>Tracheophyta</taxon>
        <taxon>Spermatophyta</taxon>
        <taxon>Magnoliopsida</taxon>
        <taxon>eudicotyledons</taxon>
        <taxon>Gunneridae</taxon>
        <taxon>Pentapetalae</taxon>
        <taxon>rosids</taxon>
        <taxon>fabids</taxon>
        <taxon>Rosales</taxon>
        <taxon>Cannabaceae</taxon>
        <taxon>Trema</taxon>
    </lineage>
</organism>
<dbReference type="InterPro" id="IPR002219">
    <property type="entry name" value="PKC_DAG/PE"/>
</dbReference>
<proteinExistence type="predicted"/>
<evidence type="ECO:0000313" key="5">
    <source>
        <dbReference type="EMBL" id="POO00078.1"/>
    </source>
</evidence>